<feature type="transmembrane region" description="Helical" evidence="6">
    <location>
        <begin position="86"/>
        <end position="103"/>
    </location>
</feature>
<feature type="transmembrane region" description="Helical" evidence="6">
    <location>
        <begin position="123"/>
        <end position="143"/>
    </location>
</feature>
<dbReference type="GO" id="GO:0032153">
    <property type="term" value="C:cell division site"/>
    <property type="evidence" value="ECO:0007669"/>
    <property type="project" value="TreeGrafter"/>
</dbReference>
<reference evidence="7 8" key="1">
    <citation type="submission" date="2016-01" db="EMBL/GenBank/DDBJ databases">
        <title>Highly variable Streptococcus oralis 1 are common among viridans streptococci isolated from primates.</title>
        <authorList>
            <person name="Denapaite D."/>
            <person name="Rieger M."/>
            <person name="Koendgen S."/>
            <person name="Brueckner R."/>
            <person name="Ochigava I."/>
            <person name="Kappeler P."/>
            <person name="Maetz-Rensing K."/>
            <person name="Leendertz F."/>
        </authorList>
    </citation>
    <scope>NUCLEOTIDE SEQUENCE [LARGE SCALE GENOMIC DNA]</scope>
    <source>
        <strain evidence="7 8">M3-1</strain>
    </source>
</reference>
<dbReference type="GO" id="GO:0015648">
    <property type="term" value="F:lipid-linked peptidoglycan transporter activity"/>
    <property type="evidence" value="ECO:0007669"/>
    <property type="project" value="TreeGrafter"/>
</dbReference>
<evidence type="ECO:0000256" key="4">
    <source>
        <dbReference type="ARBA" id="ARBA00022989"/>
    </source>
</evidence>
<sequence>MKNLRKRKGEYMKRSLDSRVDYSLLLPVFFLLVIGVVAIYIAVSHDYPNNILPILGQQVAWIALGLVIGFVVMLFNTEFLWKVTPFLYILGLGLMVLPIVFYNPSLVASTGAKNWVSVNGVTLFQPSEFMKISYILMLARVIVQFTKKHKEWRRTVPLDFLLIFLDDCLYHSSPSSFGTSK</sequence>
<dbReference type="InterPro" id="IPR001182">
    <property type="entry name" value="FtsW/RodA"/>
</dbReference>
<keyword evidence="7" id="KW-0131">Cell cycle</keyword>
<dbReference type="AlphaFoldDB" id="A0A150NPS2"/>
<evidence type="ECO:0000256" key="5">
    <source>
        <dbReference type="ARBA" id="ARBA00023136"/>
    </source>
</evidence>
<dbReference type="PANTHER" id="PTHR30474:SF1">
    <property type="entry name" value="PEPTIDOGLYCAN GLYCOSYLTRANSFERASE MRDB"/>
    <property type="match status" value="1"/>
</dbReference>
<feature type="transmembrane region" description="Helical" evidence="6">
    <location>
        <begin position="55"/>
        <end position="74"/>
    </location>
</feature>
<comment type="caution">
    <text evidence="7">The sequence shown here is derived from an EMBL/GenBank/DDBJ whole genome shotgun (WGS) entry which is preliminary data.</text>
</comment>
<dbReference type="PANTHER" id="PTHR30474">
    <property type="entry name" value="CELL CYCLE PROTEIN"/>
    <property type="match status" value="1"/>
</dbReference>
<protein>
    <submittedName>
        <fullName evidence="7">Cell division protein FtsW</fullName>
    </submittedName>
</protein>
<keyword evidence="5 6" id="KW-0472">Membrane</keyword>
<evidence type="ECO:0000256" key="6">
    <source>
        <dbReference type="SAM" id="Phobius"/>
    </source>
</evidence>
<dbReference type="PATRIC" id="fig|28037.235.peg.1190"/>
<dbReference type="Pfam" id="PF01098">
    <property type="entry name" value="FTSW_RODA_SPOVE"/>
    <property type="match status" value="1"/>
</dbReference>
<proteinExistence type="predicted"/>
<feature type="transmembrane region" description="Helical" evidence="6">
    <location>
        <begin position="20"/>
        <end position="43"/>
    </location>
</feature>
<accession>A0A150NPS2</accession>
<gene>
    <name evidence="7" type="ORF">SMIM3I_00729</name>
</gene>
<dbReference type="GO" id="GO:0005886">
    <property type="term" value="C:plasma membrane"/>
    <property type="evidence" value="ECO:0007669"/>
    <property type="project" value="TreeGrafter"/>
</dbReference>
<name>A0A150NPS2_STRMT</name>
<evidence type="ECO:0000256" key="3">
    <source>
        <dbReference type="ARBA" id="ARBA00022960"/>
    </source>
</evidence>
<keyword evidence="7" id="KW-0132">Cell division</keyword>
<organism evidence="7 8">
    <name type="scientific">Streptococcus mitis</name>
    <dbReference type="NCBI Taxonomy" id="28037"/>
    <lineage>
        <taxon>Bacteria</taxon>
        <taxon>Bacillati</taxon>
        <taxon>Bacillota</taxon>
        <taxon>Bacilli</taxon>
        <taxon>Lactobacillales</taxon>
        <taxon>Streptococcaceae</taxon>
        <taxon>Streptococcus</taxon>
        <taxon>Streptococcus mitis group</taxon>
    </lineage>
</organism>
<evidence type="ECO:0000313" key="8">
    <source>
        <dbReference type="Proteomes" id="UP000075442"/>
    </source>
</evidence>
<evidence type="ECO:0000313" key="7">
    <source>
        <dbReference type="EMBL" id="KYF35444.1"/>
    </source>
</evidence>
<keyword evidence="4 6" id="KW-1133">Transmembrane helix</keyword>
<dbReference type="GO" id="GO:0008360">
    <property type="term" value="P:regulation of cell shape"/>
    <property type="evidence" value="ECO:0007669"/>
    <property type="project" value="UniProtKB-KW"/>
</dbReference>
<keyword evidence="3" id="KW-0133">Cell shape</keyword>
<dbReference type="EMBL" id="LROU01000094">
    <property type="protein sequence ID" value="KYF35444.1"/>
    <property type="molecule type" value="Genomic_DNA"/>
</dbReference>
<dbReference type="GO" id="GO:0051301">
    <property type="term" value="P:cell division"/>
    <property type="evidence" value="ECO:0007669"/>
    <property type="project" value="UniProtKB-KW"/>
</dbReference>
<comment type="subcellular location">
    <subcellularLocation>
        <location evidence="1">Membrane</location>
        <topology evidence="1">Multi-pass membrane protein</topology>
    </subcellularLocation>
</comment>
<evidence type="ECO:0000256" key="1">
    <source>
        <dbReference type="ARBA" id="ARBA00004141"/>
    </source>
</evidence>
<dbReference type="Proteomes" id="UP000075442">
    <property type="component" value="Unassembled WGS sequence"/>
</dbReference>
<keyword evidence="2 6" id="KW-0812">Transmembrane</keyword>
<evidence type="ECO:0000256" key="2">
    <source>
        <dbReference type="ARBA" id="ARBA00022692"/>
    </source>
</evidence>